<dbReference type="GeneID" id="105266627"/>
<name>A0A9R1U0L1_9HYME</name>
<dbReference type="InterPro" id="IPR001254">
    <property type="entry name" value="Trypsin_dom"/>
</dbReference>
<proteinExistence type="predicted"/>
<gene>
    <name evidence="3" type="primary">LOC105266627</name>
</gene>
<feature type="domain" description="Peptidase S1" evidence="1">
    <location>
        <begin position="2"/>
        <end position="100"/>
    </location>
</feature>
<dbReference type="Pfam" id="PF00089">
    <property type="entry name" value="Trypsin"/>
    <property type="match status" value="1"/>
</dbReference>
<dbReference type="InterPro" id="IPR043504">
    <property type="entry name" value="Peptidase_S1_PA_chymotrypsin"/>
</dbReference>
<organism evidence="2 3">
    <name type="scientific">Fopius arisanus</name>
    <dbReference type="NCBI Taxonomy" id="64838"/>
    <lineage>
        <taxon>Eukaryota</taxon>
        <taxon>Metazoa</taxon>
        <taxon>Ecdysozoa</taxon>
        <taxon>Arthropoda</taxon>
        <taxon>Hexapoda</taxon>
        <taxon>Insecta</taxon>
        <taxon>Pterygota</taxon>
        <taxon>Neoptera</taxon>
        <taxon>Endopterygota</taxon>
        <taxon>Hymenoptera</taxon>
        <taxon>Apocrita</taxon>
        <taxon>Ichneumonoidea</taxon>
        <taxon>Braconidae</taxon>
        <taxon>Opiinae</taxon>
        <taxon>Fopius</taxon>
    </lineage>
</organism>
<keyword evidence="2" id="KW-1185">Reference proteome</keyword>
<dbReference type="Gene3D" id="2.40.10.10">
    <property type="entry name" value="Trypsin-like serine proteases"/>
    <property type="match status" value="1"/>
</dbReference>
<dbReference type="Proteomes" id="UP000694866">
    <property type="component" value="Unplaced"/>
</dbReference>
<sequence length="140" mass="15188">MIVLPASVERSRTVKPVPIGSSAGYTGRMCTFVAFDSEDDPAIASIDVQILGRSLCRSVLRVAIPEEHACFDDSSVPSRITEDDYGGPIFCDGIVIGIMVNYNITAGRSRALQGMSNFTMFDQLPDLGSLPLLYRAAVRR</sequence>
<protein>
    <recommendedName>
        <fullName evidence="1">Peptidase S1 domain-containing protein</fullName>
    </recommendedName>
</protein>
<evidence type="ECO:0000259" key="1">
    <source>
        <dbReference type="Pfam" id="PF00089"/>
    </source>
</evidence>
<accession>A0A9R1U0L1</accession>
<evidence type="ECO:0000313" key="2">
    <source>
        <dbReference type="Proteomes" id="UP000694866"/>
    </source>
</evidence>
<dbReference type="OrthoDB" id="8189841at2759"/>
<dbReference type="RefSeq" id="XP_011303248.1">
    <property type="nucleotide sequence ID" value="XM_011304946.1"/>
</dbReference>
<dbReference type="AlphaFoldDB" id="A0A9R1U0L1"/>
<dbReference type="GO" id="GO:0004252">
    <property type="term" value="F:serine-type endopeptidase activity"/>
    <property type="evidence" value="ECO:0007669"/>
    <property type="project" value="InterPro"/>
</dbReference>
<evidence type="ECO:0000313" key="3">
    <source>
        <dbReference type="RefSeq" id="XP_011303248.1"/>
    </source>
</evidence>
<dbReference type="GO" id="GO:0006508">
    <property type="term" value="P:proteolysis"/>
    <property type="evidence" value="ECO:0007669"/>
    <property type="project" value="InterPro"/>
</dbReference>
<dbReference type="KEGG" id="fas:105266627"/>
<reference evidence="3" key="1">
    <citation type="submission" date="2025-08" db="UniProtKB">
        <authorList>
            <consortium name="RefSeq"/>
        </authorList>
    </citation>
    <scope>IDENTIFICATION</scope>
    <source>
        <strain evidence="3">USDA-PBARC FA_bdor</strain>
        <tissue evidence="3">Whole organism</tissue>
    </source>
</reference>
<dbReference type="InterPro" id="IPR009003">
    <property type="entry name" value="Peptidase_S1_PA"/>
</dbReference>
<dbReference type="SUPFAM" id="SSF50494">
    <property type="entry name" value="Trypsin-like serine proteases"/>
    <property type="match status" value="1"/>
</dbReference>